<reference evidence="2 3" key="1">
    <citation type="journal article" date="2019" name="ACS Chem. Biol.">
        <title>Identification and Mobilization of a Cryptic Antibiotic Biosynthesis Gene Locus from a Human-Pathogenic Nocardia Isolate.</title>
        <authorList>
            <person name="Herisse M."/>
            <person name="Ishida K."/>
            <person name="Porter J.L."/>
            <person name="Howden B."/>
            <person name="Hertweck C."/>
            <person name="Stinear T.P."/>
            <person name="Pidot S.J."/>
        </authorList>
    </citation>
    <scope>NUCLEOTIDE SEQUENCE [LARGE SCALE GENOMIC DNA]</scope>
    <source>
        <strain evidence="2 3">AUSMDU00012715</strain>
    </source>
</reference>
<dbReference type="Proteomes" id="UP000500953">
    <property type="component" value="Chromosome"/>
</dbReference>
<dbReference type="PANTHER" id="PTHR33164:SF89">
    <property type="entry name" value="MARR FAMILY REGULATORY PROTEIN"/>
    <property type="match status" value="1"/>
</dbReference>
<proteinExistence type="predicted"/>
<dbReference type="EMBL" id="CP046173">
    <property type="protein sequence ID" value="QIS18498.1"/>
    <property type="molecule type" value="Genomic_DNA"/>
</dbReference>
<dbReference type="PANTHER" id="PTHR33164">
    <property type="entry name" value="TRANSCRIPTIONAL REGULATOR, MARR FAMILY"/>
    <property type="match status" value="1"/>
</dbReference>
<feature type="domain" description="HTH marR-type" evidence="1">
    <location>
        <begin position="24"/>
        <end position="156"/>
    </location>
</feature>
<dbReference type="InterPro" id="IPR036388">
    <property type="entry name" value="WH-like_DNA-bd_sf"/>
</dbReference>
<evidence type="ECO:0000259" key="1">
    <source>
        <dbReference type="PROSITE" id="PS50995"/>
    </source>
</evidence>
<gene>
    <name evidence="2" type="ORF">F6W96_09580</name>
</gene>
<evidence type="ECO:0000313" key="3">
    <source>
        <dbReference type="Proteomes" id="UP000500953"/>
    </source>
</evidence>
<organism evidence="2 3">
    <name type="scientific">Nocardia terpenica</name>
    <dbReference type="NCBI Taxonomy" id="455432"/>
    <lineage>
        <taxon>Bacteria</taxon>
        <taxon>Bacillati</taxon>
        <taxon>Actinomycetota</taxon>
        <taxon>Actinomycetes</taxon>
        <taxon>Mycobacteriales</taxon>
        <taxon>Nocardiaceae</taxon>
        <taxon>Nocardia</taxon>
    </lineage>
</organism>
<evidence type="ECO:0000313" key="2">
    <source>
        <dbReference type="EMBL" id="QIS18498.1"/>
    </source>
</evidence>
<dbReference type="InterPro" id="IPR036390">
    <property type="entry name" value="WH_DNA-bd_sf"/>
</dbReference>
<sequence>MIHDLNDLPRSIISPVNAVKTGLPATLTFRLGYLGTKIADRFAERIAEHDLRPKHVGLLIVLTRDEAASQQELAAQLAVAPSLVVSLADHLERLGAIRRVRDPEDRRRQVLTLTAAGRELLAACERIAHTLDDEIAAELGAQDRQILHRALAAVAKVADLPIG</sequence>
<dbReference type="InterPro" id="IPR039422">
    <property type="entry name" value="MarR/SlyA-like"/>
</dbReference>
<dbReference type="Pfam" id="PF01047">
    <property type="entry name" value="MarR"/>
    <property type="match status" value="1"/>
</dbReference>
<dbReference type="GO" id="GO:0006950">
    <property type="term" value="P:response to stress"/>
    <property type="evidence" value="ECO:0007669"/>
    <property type="project" value="TreeGrafter"/>
</dbReference>
<dbReference type="PRINTS" id="PR00598">
    <property type="entry name" value="HTHMARR"/>
</dbReference>
<accession>A0A6G9YZ24</accession>
<protein>
    <submittedName>
        <fullName evidence="2">MarR family transcriptional regulator</fullName>
    </submittedName>
</protein>
<dbReference type="SMART" id="SM00347">
    <property type="entry name" value="HTH_MARR"/>
    <property type="match status" value="1"/>
</dbReference>
<dbReference type="GO" id="GO:0003700">
    <property type="term" value="F:DNA-binding transcription factor activity"/>
    <property type="evidence" value="ECO:0007669"/>
    <property type="project" value="InterPro"/>
</dbReference>
<dbReference type="Gene3D" id="1.10.10.10">
    <property type="entry name" value="Winged helix-like DNA-binding domain superfamily/Winged helix DNA-binding domain"/>
    <property type="match status" value="1"/>
</dbReference>
<name>A0A6G9YZ24_9NOCA</name>
<dbReference type="AlphaFoldDB" id="A0A6G9YZ24"/>
<dbReference type="InterPro" id="IPR000835">
    <property type="entry name" value="HTH_MarR-typ"/>
</dbReference>
<dbReference type="SUPFAM" id="SSF46785">
    <property type="entry name" value="Winged helix' DNA-binding domain"/>
    <property type="match status" value="1"/>
</dbReference>
<dbReference type="PROSITE" id="PS50995">
    <property type="entry name" value="HTH_MARR_2"/>
    <property type="match status" value="1"/>
</dbReference>